<comment type="caution">
    <text evidence="12">The sequence shown here is derived from an EMBL/GenBank/DDBJ whole genome shotgun (WGS) entry which is preliminary data.</text>
</comment>
<sequence>MHNGPLQADGSPGWLLHDPAANRFYLLGWAGFELLSRWSLGNASALLARVNTETTLQLGDDDLQQLLRFLSGNQLLQVTQSDSLWQWHQQHKAGALMWLLKHYLFIRIPLVRPDKLLQRLLPWLSLVYRPLFWWLMAAVMVSGLVLVSQRWDAFTHTFANYAGWSAALGIAVALSLAKVVHELGHAFTARYFGCRVPAMGVAFLVMLPVLYTDTNDAWKLPDRRQRLLIGAAGMLAELTLAVCATLLWCFLPDGPLRAGVFLLATTTWVATLLINASPFMRFDGYFLLSDWWGMPNLHARAFALARWQLRRSLLGLDDPPPEYFPASRQRALLIFAWVTWLYRLVVFTSIAFLVYHVFFKALGTILLMVELGWFIVRPIFGELKVWWRRRADLRWQGRTWRSAALLTAVVLFFVLPWHGDISSPAVIGAAQSQGLYAAEAADVADVRVQEGQQVQPGQILAILSSPALEYQLAQAKVIATSLAWQVTQQPFNNDLRNKGGTLTTLLLAAKQQVASLQEQRDRLTLIAPFAGRIADVSDALRTGTVVTQGERLLQVVGLEGVRGEVYVDEENVGDLHPGDIARFIADSGDSAAITCRLGQVDKLNQNTLEQPLMASIYGGPIASELRGQAIEPLTTVFRVPLESCEQHIAPLRELPGKARLHVTPHSLLQQGWRRLAVAVGSEAGV</sequence>
<comment type="cofactor">
    <cofactor evidence="1">
        <name>Zn(2+)</name>
        <dbReference type="ChEBI" id="CHEBI:29105"/>
    </cofactor>
</comment>
<dbReference type="GO" id="GO:0016020">
    <property type="term" value="C:membrane"/>
    <property type="evidence" value="ECO:0007669"/>
    <property type="project" value="UniProtKB-SubCell"/>
</dbReference>
<dbReference type="AlphaFoldDB" id="A0A848MGS8"/>
<dbReference type="Gene3D" id="2.40.50.100">
    <property type="match status" value="1"/>
</dbReference>
<dbReference type="InterPro" id="IPR058647">
    <property type="entry name" value="BSH_CzcB-like"/>
</dbReference>
<evidence type="ECO:0000256" key="4">
    <source>
        <dbReference type="ARBA" id="ARBA00007931"/>
    </source>
</evidence>
<dbReference type="InterPro" id="IPR050465">
    <property type="entry name" value="UPF0194_transport"/>
</dbReference>
<reference evidence="12 13" key="1">
    <citation type="submission" date="2020-01" db="EMBL/GenBank/DDBJ databases">
        <authorList>
            <person name="Lee S.D."/>
        </authorList>
    </citation>
    <scope>NUCLEOTIDE SEQUENCE [LARGE SCALE GENOMIC DNA]</scope>
    <source>
        <strain evidence="12 13">SAP-1</strain>
    </source>
</reference>
<feature type="transmembrane region" description="Helical" evidence="9">
    <location>
        <begin position="400"/>
        <end position="419"/>
    </location>
</feature>
<evidence type="ECO:0000256" key="7">
    <source>
        <dbReference type="ARBA" id="ARBA00023054"/>
    </source>
</evidence>
<evidence type="ECO:0000259" key="10">
    <source>
        <dbReference type="Pfam" id="PF02163"/>
    </source>
</evidence>
<keyword evidence="13" id="KW-1185">Reference proteome</keyword>
<evidence type="ECO:0000256" key="2">
    <source>
        <dbReference type="ARBA" id="ARBA00004141"/>
    </source>
</evidence>
<evidence type="ECO:0000313" key="13">
    <source>
        <dbReference type="Proteomes" id="UP000585363"/>
    </source>
</evidence>
<dbReference type="Pfam" id="PF25973">
    <property type="entry name" value="BSH_CzcB"/>
    <property type="match status" value="1"/>
</dbReference>
<keyword evidence="6 9" id="KW-1133">Transmembrane helix</keyword>
<dbReference type="GO" id="GO:0006508">
    <property type="term" value="P:proteolysis"/>
    <property type="evidence" value="ECO:0007669"/>
    <property type="project" value="InterPro"/>
</dbReference>
<reference evidence="12 13" key="2">
    <citation type="submission" date="2020-06" db="EMBL/GenBank/DDBJ databases">
        <title>Polyphasic characterization of a Rahnella strain isolated from tree sap.</title>
        <authorList>
            <person name="Kim I.S."/>
        </authorList>
    </citation>
    <scope>NUCLEOTIDE SEQUENCE [LARGE SCALE GENOMIC DNA]</scope>
    <source>
        <strain evidence="12 13">SAP-1</strain>
    </source>
</reference>
<feature type="transmembrane region" description="Helical" evidence="9">
    <location>
        <begin position="192"/>
        <end position="211"/>
    </location>
</feature>
<evidence type="ECO:0000256" key="9">
    <source>
        <dbReference type="SAM" id="Phobius"/>
    </source>
</evidence>
<feature type="domain" description="Peptidase M50" evidence="10">
    <location>
        <begin position="171"/>
        <end position="365"/>
    </location>
</feature>
<dbReference type="Pfam" id="PF02163">
    <property type="entry name" value="Peptidase_M50"/>
    <property type="match status" value="1"/>
</dbReference>
<evidence type="ECO:0000256" key="1">
    <source>
        <dbReference type="ARBA" id="ARBA00001947"/>
    </source>
</evidence>
<accession>A0A848MGS8</accession>
<organism evidence="12 13">
    <name type="scientific">Rouxiella aceris</name>
    <dbReference type="NCBI Taxonomy" id="2703884"/>
    <lineage>
        <taxon>Bacteria</taxon>
        <taxon>Pseudomonadati</taxon>
        <taxon>Pseudomonadota</taxon>
        <taxon>Gammaproteobacteria</taxon>
        <taxon>Enterobacterales</taxon>
        <taxon>Yersiniaceae</taxon>
        <taxon>Rouxiella</taxon>
    </lineage>
</organism>
<evidence type="ECO:0000256" key="3">
    <source>
        <dbReference type="ARBA" id="ARBA00004196"/>
    </source>
</evidence>
<dbReference type="Proteomes" id="UP000585363">
    <property type="component" value="Unassembled WGS sequence"/>
</dbReference>
<evidence type="ECO:0000259" key="11">
    <source>
        <dbReference type="Pfam" id="PF25973"/>
    </source>
</evidence>
<feature type="transmembrane region" description="Helical" evidence="9">
    <location>
        <begin position="258"/>
        <end position="279"/>
    </location>
</feature>
<comment type="similarity">
    <text evidence="4">Belongs to the peptidase M50B family.</text>
</comment>
<feature type="transmembrane region" description="Helical" evidence="9">
    <location>
        <begin position="231"/>
        <end position="251"/>
    </location>
</feature>
<gene>
    <name evidence="12" type="ORF">GW590_04960</name>
</gene>
<feature type="transmembrane region" description="Helical" evidence="9">
    <location>
        <begin position="161"/>
        <end position="180"/>
    </location>
</feature>
<evidence type="ECO:0000313" key="12">
    <source>
        <dbReference type="EMBL" id="NMP26222.1"/>
    </source>
</evidence>
<evidence type="ECO:0000256" key="8">
    <source>
        <dbReference type="ARBA" id="ARBA00023136"/>
    </source>
</evidence>
<dbReference type="GO" id="GO:0030313">
    <property type="term" value="C:cell envelope"/>
    <property type="evidence" value="ECO:0007669"/>
    <property type="project" value="UniProtKB-SubCell"/>
</dbReference>
<dbReference type="EMBL" id="JAADJU010000002">
    <property type="protein sequence ID" value="NMP26222.1"/>
    <property type="molecule type" value="Genomic_DNA"/>
</dbReference>
<feature type="transmembrane region" description="Helical" evidence="9">
    <location>
        <begin position="330"/>
        <end position="355"/>
    </location>
</feature>
<keyword evidence="7" id="KW-0175">Coiled coil</keyword>
<dbReference type="PANTHER" id="PTHR32347">
    <property type="entry name" value="EFFLUX SYSTEM COMPONENT YKNX-RELATED"/>
    <property type="match status" value="1"/>
</dbReference>
<evidence type="ECO:0000256" key="6">
    <source>
        <dbReference type="ARBA" id="ARBA00022989"/>
    </source>
</evidence>
<name>A0A848MGS8_9GAMM</name>
<dbReference type="InterPro" id="IPR008915">
    <property type="entry name" value="Peptidase_M50"/>
</dbReference>
<feature type="domain" description="CzcB-like barrel-sandwich hybrid" evidence="11">
    <location>
        <begin position="443"/>
        <end position="555"/>
    </location>
</feature>
<comment type="subcellular location">
    <subcellularLocation>
        <location evidence="3">Cell envelope</location>
    </subcellularLocation>
    <subcellularLocation>
        <location evidence="2">Membrane</location>
        <topology evidence="2">Multi-pass membrane protein</topology>
    </subcellularLocation>
</comment>
<keyword evidence="8 9" id="KW-0472">Membrane</keyword>
<protein>
    <submittedName>
        <fullName evidence="12">HlyD family efflux transporter periplasmic adaptor subunit</fullName>
    </submittedName>
</protein>
<feature type="transmembrane region" description="Helical" evidence="9">
    <location>
        <begin position="131"/>
        <end position="149"/>
    </location>
</feature>
<evidence type="ECO:0000256" key="5">
    <source>
        <dbReference type="ARBA" id="ARBA00022692"/>
    </source>
</evidence>
<proteinExistence type="inferred from homology"/>
<feature type="transmembrane region" description="Helical" evidence="9">
    <location>
        <begin position="361"/>
        <end position="380"/>
    </location>
</feature>
<keyword evidence="5 9" id="KW-0812">Transmembrane</keyword>